<keyword evidence="11" id="KW-1185">Reference proteome</keyword>
<organism evidence="10 11">
    <name type="scientific">Kwoniella dendrophila CBS 6074</name>
    <dbReference type="NCBI Taxonomy" id="1295534"/>
    <lineage>
        <taxon>Eukaryota</taxon>
        <taxon>Fungi</taxon>
        <taxon>Dikarya</taxon>
        <taxon>Basidiomycota</taxon>
        <taxon>Agaricomycotina</taxon>
        <taxon>Tremellomycetes</taxon>
        <taxon>Tremellales</taxon>
        <taxon>Cryptococcaceae</taxon>
        <taxon>Kwoniella</taxon>
    </lineage>
</organism>
<evidence type="ECO:0000256" key="7">
    <source>
        <dbReference type="ARBA" id="ARBA00023242"/>
    </source>
</evidence>
<dbReference type="AlphaFoldDB" id="A0AAX4JSC9"/>
<keyword evidence="5 8" id="KW-0010">Activator</keyword>
<keyword evidence="6 8" id="KW-0804">Transcription</keyword>
<evidence type="ECO:0000256" key="9">
    <source>
        <dbReference type="SAM" id="MobiDB-lite"/>
    </source>
</evidence>
<feature type="region of interest" description="Disordered" evidence="9">
    <location>
        <begin position="125"/>
        <end position="154"/>
    </location>
</feature>
<name>A0AAX4JSC9_9TREE</name>
<comment type="subunit">
    <text evidence="8">Component of the Mediator complex.</text>
</comment>
<comment type="function">
    <text evidence="8">Component of the Mediator complex, a coactivator involved in the regulated transcription of nearly all RNA polymerase II-dependent genes. Mediator functions as a bridge to convey information from gene-specific regulatory proteins to the basal RNA polymerase II transcription machinery. Mediator is recruited to promoters by direct interactions with regulatory proteins and serves as a scaffold for the assembly of a functional preinitiation complex with RNA polymerase II and the general transcription factors.</text>
</comment>
<dbReference type="GO" id="GO:0016592">
    <property type="term" value="C:mediator complex"/>
    <property type="evidence" value="ECO:0007669"/>
    <property type="project" value="InterPro"/>
</dbReference>
<evidence type="ECO:0000256" key="3">
    <source>
        <dbReference type="ARBA" id="ARBA00019660"/>
    </source>
</evidence>
<dbReference type="EMBL" id="CP144101">
    <property type="protein sequence ID" value="WWC88316.1"/>
    <property type="molecule type" value="Genomic_DNA"/>
</dbReference>
<comment type="similarity">
    <text evidence="2 8">Belongs to the Mediator complex subunit 31 family.</text>
</comment>
<evidence type="ECO:0000256" key="1">
    <source>
        <dbReference type="ARBA" id="ARBA00004123"/>
    </source>
</evidence>
<evidence type="ECO:0000313" key="10">
    <source>
        <dbReference type="EMBL" id="WWC88316.1"/>
    </source>
</evidence>
<reference evidence="10 11" key="1">
    <citation type="submission" date="2024-01" db="EMBL/GenBank/DDBJ databases">
        <title>Comparative genomics of Cryptococcus and Kwoniella reveals pathogenesis evolution and contrasting modes of karyotype evolution via chromosome fusion or intercentromeric recombination.</title>
        <authorList>
            <person name="Coelho M.A."/>
            <person name="David-Palma M."/>
            <person name="Shea T."/>
            <person name="Bowers K."/>
            <person name="McGinley-Smith S."/>
            <person name="Mohammad A.W."/>
            <person name="Gnirke A."/>
            <person name="Yurkov A.M."/>
            <person name="Nowrousian M."/>
            <person name="Sun S."/>
            <person name="Cuomo C.A."/>
            <person name="Heitman J."/>
        </authorList>
    </citation>
    <scope>NUCLEOTIDE SEQUENCE [LARGE SCALE GENOMIC DNA]</scope>
    <source>
        <strain evidence="10 11">CBS 6074</strain>
    </source>
</reference>
<protein>
    <recommendedName>
        <fullName evidence="3 8">Mediator of RNA polymerase II transcription subunit 31</fullName>
    </recommendedName>
</protein>
<comment type="subcellular location">
    <subcellularLocation>
        <location evidence="1 8">Nucleus</location>
    </subcellularLocation>
</comment>
<dbReference type="RefSeq" id="XP_066075079.1">
    <property type="nucleotide sequence ID" value="XM_066218982.1"/>
</dbReference>
<dbReference type="Gene3D" id="1.10.10.1340">
    <property type="entry name" value="Mediator of RNA polymerase II, submodule Med31 (Soh1)"/>
    <property type="match status" value="1"/>
</dbReference>
<dbReference type="Pfam" id="PF05669">
    <property type="entry name" value="Med31"/>
    <property type="match status" value="1"/>
</dbReference>
<dbReference type="GO" id="GO:0003712">
    <property type="term" value="F:transcription coregulator activity"/>
    <property type="evidence" value="ECO:0007669"/>
    <property type="project" value="InterPro"/>
</dbReference>
<evidence type="ECO:0000256" key="4">
    <source>
        <dbReference type="ARBA" id="ARBA00023015"/>
    </source>
</evidence>
<dbReference type="InterPro" id="IPR038089">
    <property type="entry name" value="Med31_sf"/>
</dbReference>
<dbReference type="InterPro" id="IPR008831">
    <property type="entry name" value="Mediator_Med31"/>
</dbReference>
<proteinExistence type="inferred from homology"/>
<dbReference type="GeneID" id="91093894"/>
<evidence type="ECO:0000256" key="2">
    <source>
        <dbReference type="ARBA" id="ARBA00006378"/>
    </source>
</evidence>
<dbReference type="PANTHER" id="PTHR13186">
    <property type="entry name" value="MEDIATOR OF RNA POLYMERASE II TRANSCRIPTION SUBUNIT 31"/>
    <property type="match status" value="1"/>
</dbReference>
<evidence type="ECO:0000256" key="5">
    <source>
        <dbReference type="ARBA" id="ARBA00023159"/>
    </source>
</evidence>
<dbReference type="Proteomes" id="UP001355207">
    <property type="component" value="Chromosome 4"/>
</dbReference>
<evidence type="ECO:0000256" key="8">
    <source>
        <dbReference type="RuleBase" id="RU364129"/>
    </source>
</evidence>
<dbReference type="GO" id="GO:0006355">
    <property type="term" value="P:regulation of DNA-templated transcription"/>
    <property type="evidence" value="ECO:0007669"/>
    <property type="project" value="InterPro"/>
</dbReference>
<accession>A0AAX4JSC9</accession>
<gene>
    <name evidence="10" type="ORF">L201_003224</name>
</gene>
<evidence type="ECO:0000313" key="11">
    <source>
        <dbReference type="Proteomes" id="UP001355207"/>
    </source>
</evidence>
<feature type="region of interest" description="Disordered" evidence="9">
    <location>
        <begin position="1"/>
        <end position="21"/>
    </location>
</feature>
<keyword evidence="4 8" id="KW-0805">Transcription regulation</keyword>
<keyword evidence="7 8" id="KW-0539">Nucleus</keyword>
<sequence length="154" mass="18281">MQQYPTILPPPNLPDGTIVPPRSEEKENNLIRFQAELEFIQCLSNPQYLHSLATQGYFAKETFINYLNYLQYWRKPEYVKFIMYPTCLIYLTLLQSDQFRSRLSDLGFINELMRVGIKHHETWRVEKPPTKDIPKSEEKKEDLDNNQAHDEDEG</sequence>
<evidence type="ECO:0000256" key="6">
    <source>
        <dbReference type="ARBA" id="ARBA00023163"/>
    </source>
</evidence>